<dbReference type="InterPro" id="IPR029058">
    <property type="entry name" value="AB_hydrolase_fold"/>
</dbReference>
<dbReference type="InterPro" id="IPR011990">
    <property type="entry name" value="TPR-like_helical_dom_sf"/>
</dbReference>
<comment type="caution">
    <text evidence="7">The sequence shown here is derived from an EMBL/GenBank/DDBJ whole genome shotgun (WGS) entry which is preliminary data.</text>
</comment>
<keyword evidence="8" id="KW-1185">Reference proteome</keyword>
<dbReference type="PROSITE" id="PS50005">
    <property type="entry name" value="TPR"/>
    <property type="match status" value="1"/>
</dbReference>
<dbReference type="InterPro" id="IPR019734">
    <property type="entry name" value="TPR_rpt"/>
</dbReference>
<keyword evidence="2" id="KW-0442">Lipid degradation</keyword>
<dbReference type="OrthoDB" id="9814760at2"/>
<protein>
    <submittedName>
        <fullName evidence="7">Dienelactone hydrolase</fullName>
    </submittedName>
</protein>
<proteinExistence type="predicted"/>
<dbReference type="InterPro" id="IPR002925">
    <property type="entry name" value="Dienelactn_hydro"/>
</dbReference>
<evidence type="ECO:0000313" key="8">
    <source>
        <dbReference type="Proteomes" id="UP000298438"/>
    </source>
</evidence>
<keyword evidence="5" id="KW-0732">Signal</keyword>
<name>A0A4Y9S3J3_9BURK</name>
<dbReference type="PANTHER" id="PTHR10272:SF0">
    <property type="entry name" value="PLATELET-ACTIVATING FACTOR ACETYLHYDROLASE"/>
    <property type="match status" value="1"/>
</dbReference>
<evidence type="ECO:0000256" key="2">
    <source>
        <dbReference type="ARBA" id="ARBA00022963"/>
    </source>
</evidence>
<evidence type="ECO:0000256" key="3">
    <source>
        <dbReference type="ARBA" id="ARBA00023098"/>
    </source>
</evidence>
<feature type="chain" id="PRO_5021216523" evidence="5">
    <location>
        <begin position="19"/>
        <end position="512"/>
    </location>
</feature>
<evidence type="ECO:0000256" key="4">
    <source>
        <dbReference type="PROSITE-ProRule" id="PRU00339"/>
    </source>
</evidence>
<dbReference type="Proteomes" id="UP000298438">
    <property type="component" value="Unassembled WGS sequence"/>
</dbReference>
<dbReference type="Gene3D" id="1.25.40.10">
    <property type="entry name" value="Tetratricopeptide repeat domain"/>
    <property type="match status" value="1"/>
</dbReference>
<dbReference type="SUPFAM" id="SSF53474">
    <property type="entry name" value="alpha/beta-Hydrolases"/>
    <property type="match status" value="1"/>
</dbReference>
<dbReference type="GO" id="GO:0016042">
    <property type="term" value="P:lipid catabolic process"/>
    <property type="evidence" value="ECO:0007669"/>
    <property type="project" value="UniProtKB-KW"/>
</dbReference>
<sequence>MRGLLVLLFLLSISHVHAEEGFAHLQSGPLPVGWKVVQQYDTTRAYRGQFDAVTGQPVKGERARPMQMLVWYPAQKSANRSTYADYVRTQATDEDFSVTGKAANGFVDTQLKAASATIGANAAHAAFGQRMWAERDAAPRSGKYPVVLYAAGVGGVAHEAADIAEYLASRGYVVIASRSLGTRAALMNADAEGLESQAGDIEYLLSYATTLPQADMAHVAAIGWSWGGLANVFAAVRDNRIGALVSFDGTREPEHTRRIPPEQLTVPWLYVQRHPQTVSQLSRAGIETSFSLLNEARYADVYQLTMYPMQHVDFSSALLRFQRPAAFTEYARSEVVEAYGWTVRYVLAFLDAHMKNDAQAVAFLGQAPVRNGVPAHMARIERTPAEKGPVPSREGLAAALNQQGFAHAEEIYGAMHKARPTFSLSERDINSWGYDLLAADADRSKALAIFKLGISLYPESANLHDSLGEAFEVARDVPQALASYRRSLSLNPANTHASTRITALTASTSATH</sequence>
<dbReference type="PANTHER" id="PTHR10272">
    <property type="entry name" value="PLATELET-ACTIVATING FACTOR ACETYLHYDROLASE"/>
    <property type="match status" value="1"/>
</dbReference>
<feature type="repeat" description="TPR" evidence="4">
    <location>
        <begin position="461"/>
        <end position="494"/>
    </location>
</feature>
<reference evidence="7 8" key="1">
    <citation type="submission" date="2019-03" db="EMBL/GenBank/DDBJ databases">
        <title>Draft Genome Sequence of Massilia arenosa sp. nov., a Novel Massilia Species Isolated from a Sandy-loam Maize Soil.</title>
        <authorList>
            <person name="Raths R."/>
            <person name="Peta V."/>
            <person name="Bucking H."/>
        </authorList>
    </citation>
    <scope>NUCLEOTIDE SEQUENCE [LARGE SCALE GENOMIC DNA]</scope>
    <source>
        <strain evidence="7 8">MC02</strain>
    </source>
</reference>
<feature type="signal peptide" evidence="5">
    <location>
        <begin position="1"/>
        <end position="18"/>
    </location>
</feature>
<accession>A0A4Y9S3J3</accession>
<keyword evidence="4" id="KW-0802">TPR repeat</keyword>
<keyword evidence="1 7" id="KW-0378">Hydrolase</keyword>
<dbReference type="RefSeq" id="WP_135208475.1">
    <property type="nucleotide sequence ID" value="NZ_SPVF01000222.1"/>
</dbReference>
<evidence type="ECO:0000256" key="5">
    <source>
        <dbReference type="SAM" id="SignalP"/>
    </source>
</evidence>
<evidence type="ECO:0000259" key="6">
    <source>
        <dbReference type="Pfam" id="PF01738"/>
    </source>
</evidence>
<feature type="domain" description="Dienelactone hydrolase" evidence="6">
    <location>
        <begin position="138"/>
        <end position="260"/>
    </location>
</feature>
<keyword evidence="3" id="KW-0443">Lipid metabolism</keyword>
<evidence type="ECO:0000256" key="1">
    <source>
        <dbReference type="ARBA" id="ARBA00022801"/>
    </source>
</evidence>
<evidence type="ECO:0000313" key="7">
    <source>
        <dbReference type="EMBL" id="TFW15878.1"/>
    </source>
</evidence>
<dbReference type="Gene3D" id="3.40.50.1820">
    <property type="entry name" value="alpha/beta hydrolase"/>
    <property type="match status" value="1"/>
</dbReference>
<dbReference type="AlphaFoldDB" id="A0A4Y9S3J3"/>
<dbReference type="GO" id="GO:0003847">
    <property type="term" value="F:1-alkyl-2-acetylglycerophosphocholine esterase activity"/>
    <property type="evidence" value="ECO:0007669"/>
    <property type="project" value="TreeGrafter"/>
</dbReference>
<organism evidence="7 8">
    <name type="scientific">Zemynaea arenosa</name>
    <dbReference type="NCBI Taxonomy" id="2561931"/>
    <lineage>
        <taxon>Bacteria</taxon>
        <taxon>Pseudomonadati</taxon>
        <taxon>Pseudomonadota</taxon>
        <taxon>Betaproteobacteria</taxon>
        <taxon>Burkholderiales</taxon>
        <taxon>Oxalobacteraceae</taxon>
        <taxon>Telluria group</taxon>
        <taxon>Zemynaea</taxon>
    </lineage>
</organism>
<gene>
    <name evidence="7" type="ORF">E4L96_17370</name>
</gene>
<dbReference type="EMBL" id="SPVF01000222">
    <property type="protein sequence ID" value="TFW15878.1"/>
    <property type="molecule type" value="Genomic_DNA"/>
</dbReference>
<dbReference type="Pfam" id="PF01738">
    <property type="entry name" value="DLH"/>
    <property type="match status" value="1"/>
</dbReference>
<dbReference type="SUPFAM" id="SSF48452">
    <property type="entry name" value="TPR-like"/>
    <property type="match status" value="1"/>
</dbReference>